<dbReference type="RefSeq" id="XP_056693655.1">
    <property type="nucleotide sequence ID" value="XM_056837677.1"/>
</dbReference>
<sequence>MANQESSESKLVAENGDEIPAEYLEKDGLSEAIDIPDTWKDSLLLDLSLLSSSTPASEPEHVKLRSALSEWGCFQIKNHGIESSFQEELIEVSKQFFALASEEKLKYSASDVFLGYGSDNYGKDGQSNWNYRITLVISPDGKRDLQLWPQKPEKFRGMIDEYSKKLLAMTEVIYKAMAKSLNLEQDCFLNHPATQGAIVGRFGYYPRCPCPERVLGVKPHTDGSTMTIVLGDDQVEGLQIKKDDQWYKVPVNPGVLFVNLGDIGEVMTNGVFKAAVHRVVTNSSKGRISVTGFCIPEKKTHIEPLSELVSLHRPQMFKKLNTDEYWKIYYENYPYGKVRKTIDVFRF</sequence>
<keyword evidence="2 4" id="KW-0479">Metal-binding</keyword>
<dbReference type="SUPFAM" id="SSF51197">
    <property type="entry name" value="Clavaminate synthase-like"/>
    <property type="match status" value="1"/>
</dbReference>
<dbReference type="InterPro" id="IPR026992">
    <property type="entry name" value="DIOX_N"/>
</dbReference>
<feature type="domain" description="Fe2OG dioxygenase" evidence="5">
    <location>
        <begin position="196"/>
        <end position="296"/>
    </location>
</feature>
<evidence type="ECO:0000313" key="6">
    <source>
        <dbReference type="Proteomes" id="UP000813463"/>
    </source>
</evidence>
<evidence type="ECO:0000256" key="1">
    <source>
        <dbReference type="ARBA" id="ARBA00008056"/>
    </source>
</evidence>
<dbReference type="Pfam" id="PF14226">
    <property type="entry name" value="DIOX_N"/>
    <property type="match status" value="1"/>
</dbReference>
<dbReference type="PROSITE" id="PS51471">
    <property type="entry name" value="FE2OG_OXY"/>
    <property type="match status" value="1"/>
</dbReference>
<evidence type="ECO:0000256" key="3">
    <source>
        <dbReference type="ARBA" id="ARBA00023004"/>
    </source>
</evidence>
<keyword evidence="3 4" id="KW-0408">Iron</keyword>
<dbReference type="InterPro" id="IPR044861">
    <property type="entry name" value="IPNS-like_FE2OG_OXY"/>
</dbReference>
<reference evidence="6" key="1">
    <citation type="journal article" date="2021" name="Nat. Commun.">
        <title>Genomic analyses provide insights into spinach domestication and the genetic basis of agronomic traits.</title>
        <authorList>
            <person name="Cai X."/>
            <person name="Sun X."/>
            <person name="Xu C."/>
            <person name="Sun H."/>
            <person name="Wang X."/>
            <person name="Ge C."/>
            <person name="Zhang Z."/>
            <person name="Wang Q."/>
            <person name="Fei Z."/>
            <person name="Jiao C."/>
            <person name="Wang Q."/>
        </authorList>
    </citation>
    <scope>NUCLEOTIDE SEQUENCE [LARGE SCALE GENOMIC DNA]</scope>
    <source>
        <strain evidence="6">cv. Varoflay</strain>
    </source>
</reference>
<name>A0ABM3RDG7_SPIOL</name>
<protein>
    <submittedName>
        <fullName evidence="7">Jasmonate-induced oxygenase 4-like</fullName>
    </submittedName>
</protein>
<accession>A0ABM3RDG7</accession>
<reference evidence="7" key="2">
    <citation type="submission" date="2025-08" db="UniProtKB">
        <authorList>
            <consortium name="RefSeq"/>
        </authorList>
    </citation>
    <scope>IDENTIFICATION</scope>
    <source>
        <tissue evidence="7">Leaf</tissue>
    </source>
</reference>
<dbReference type="PANTHER" id="PTHR47991">
    <property type="entry name" value="OXOGLUTARATE/IRON-DEPENDENT DIOXYGENASE"/>
    <property type="match status" value="1"/>
</dbReference>
<comment type="similarity">
    <text evidence="1 4">Belongs to the iron/ascorbate-dependent oxidoreductase family.</text>
</comment>
<gene>
    <name evidence="7" type="primary">LOC110784695</name>
</gene>
<dbReference type="InterPro" id="IPR050295">
    <property type="entry name" value="Plant_2OG-oxidoreductases"/>
</dbReference>
<dbReference type="InterPro" id="IPR027443">
    <property type="entry name" value="IPNS-like_sf"/>
</dbReference>
<proteinExistence type="inferred from homology"/>
<dbReference type="InterPro" id="IPR005123">
    <property type="entry name" value="Oxoglu/Fe-dep_dioxygenase_dom"/>
</dbReference>
<dbReference type="GeneID" id="110784695"/>
<evidence type="ECO:0000256" key="2">
    <source>
        <dbReference type="ARBA" id="ARBA00022723"/>
    </source>
</evidence>
<keyword evidence="4" id="KW-0560">Oxidoreductase</keyword>
<dbReference type="Proteomes" id="UP000813463">
    <property type="component" value="Chromosome 2"/>
</dbReference>
<keyword evidence="6" id="KW-1185">Reference proteome</keyword>
<evidence type="ECO:0000313" key="7">
    <source>
        <dbReference type="RefSeq" id="XP_056693655.1"/>
    </source>
</evidence>
<organism evidence="6 7">
    <name type="scientific">Spinacia oleracea</name>
    <name type="common">Spinach</name>
    <dbReference type="NCBI Taxonomy" id="3562"/>
    <lineage>
        <taxon>Eukaryota</taxon>
        <taxon>Viridiplantae</taxon>
        <taxon>Streptophyta</taxon>
        <taxon>Embryophyta</taxon>
        <taxon>Tracheophyta</taxon>
        <taxon>Spermatophyta</taxon>
        <taxon>Magnoliopsida</taxon>
        <taxon>eudicotyledons</taxon>
        <taxon>Gunneridae</taxon>
        <taxon>Pentapetalae</taxon>
        <taxon>Caryophyllales</taxon>
        <taxon>Chenopodiaceae</taxon>
        <taxon>Chenopodioideae</taxon>
        <taxon>Anserineae</taxon>
        <taxon>Spinacia</taxon>
    </lineage>
</organism>
<evidence type="ECO:0000256" key="4">
    <source>
        <dbReference type="RuleBase" id="RU003682"/>
    </source>
</evidence>
<dbReference type="Pfam" id="PF03171">
    <property type="entry name" value="2OG-FeII_Oxy"/>
    <property type="match status" value="1"/>
</dbReference>
<dbReference type="Gene3D" id="2.60.120.330">
    <property type="entry name" value="B-lactam Antibiotic, Isopenicillin N Synthase, Chain"/>
    <property type="match status" value="1"/>
</dbReference>
<evidence type="ECO:0000259" key="5">
    <source>
        <dbReference type="PROSITE" id="PS51471"/>
    </source>
</evidence>